<dbReference type="SUPFAM" id="SSF54060">
    <property type="entry name" value="His-Me finger endonucleases"/>
    <property type="match status" value="1"/>
</dbReference>
<dbReference type="RefSeq" id="WP_188491942.1">
    <property type="nucleotide sequence ID" value="NZ_BMCS01000003.1"/>
</dbReference>
<dbReference type="InterPro" id="IPR010902">
    <property type="entry name" value="NUMOD4"/>
</dbReference>
<name>A0ABQ1V597_9NOCA</name>
<reference evidence="4" key="1">
    <citation type="journal article" date="2019" name="Int. J. Syst. Evol. Microbiol.">
        <title>The Global Catalogue of Microorganisms (GCM) 10K type strain sequencing project: providing services to taxonomists for standard genome sequencing and annotation.</title>
        <authorList>
            <consortium name="The Broad Institute Genomics Platform"/>
            <consortium name="The Broad Institute Genome Sequencing Center for Infectious Disease"/>
            <person name="Wu L."/>
            <person name="Ma J."/>
        </authorList>
    </citation>
    <scope>NUCLEOTIDE SEQUENCE [LARGE SCALE GENOMIC DNA]</scope>
    <source>
        <strain evidence="4">CCM 7855</strain>
    </source>
</reference>
<feature type="domain" description="HNH nuclease" evidence="2">
    <location>
        <begin position="72"/>
        <end position="115"/>
    </location>
</feature>
<evidence type="ECO:0000313" key="4">
    <source>
        <dbReference type="Proteomes" id="UP000632454"/>
    </source>
</evidence>
<proteinExistence type="predicted"/>
<dbReference type="InterPro" id="IPR003615">
    <property type="entry name" value="HNH_nuc"/>
</dbReference>
<dbReference type="Proteomes" id="UP000632454">
    <property type="component" value="Unassembled WGS sequence"/>
</dbReference>
<feature type="domain" description="NUMOD4" evidence="1">
    <location>
        <begin position="10"/>
        <end position="63"/>
    </location>
</feature>
<dbReference type="Pfam" id="PF07463">
    <property type="entry name" value="NUMOD4"/>
    <property type="match status" value="1"/>
</dbReference>
<evidence type="ECO:0000259" key="2">
    <source>
        <dbReference type="Pfam" id="PF13392"/>
    </source>
</evidence>
<sequence length="181" mass="20660">MNITEDDTAEVWRPIPGYENAYDASNLGRVRSRDRVTDRGRKWSGRVLRQPTMKNGYRIVTLWRGGSQKSHLVHRLVLAAFNGWPESGAEGRHLDGDQTNNALANLAWGSHSDNQFDQVAHGMHSNAAKTHCPLGHPYNEMNTYVYPGKPHRMCRTCRTNYQRTYQRNLRAARRTAKENAA</sequence>
<dbReference type="Pfam" id="PF13392">
    <property type="entry name" value="HNH_3"/>
    <property type="match status" value="1"/>
</dbReference>
<keyword evidence="4" id="KW-1185">Reference proteome</keyword>
<protein>
    <recommendedName>
        <fullName evidence="5">HNH endonuclease</fullName>
    </recommendedName>
</protein>
<dbReference type="EMBL" id="BMCS01000003">
    <property type="protein sequence ID" value="GGF38877.1"/>
    <property type="molecule type" value="Genomic_DNA"/>
</dbReference>
<evidence type="ECO:0008006" key="5">
    <source>
        <dbReference type="Google" id="ProtNLM"/>
    </source>
</evidence>
<dbReference type="Gene3D" id="3.90.75.20">
    <property type="match status" value="1"/>
</dbReference>
<comment type="caution">
    <text evidence="3">The sequence shown here is derived from an EMBL/GenBank/DDBJ whole genome shotgun (WGS) entry which is preliminary data.</text>
</comment>
<accession>A0ABQ1V597</accession>
<dbReference type="InterPro" id="IPR044925">
    <property type="entry name" value="His-Me_finger_sf"/>
</dbReference>
<gene>
    <name evidence="3" type="ORF">GCM10007298_38210</name>
</gene>
<evidence type="ECO:0000259" key="1">
    <source>
        <dbReference type="Pfam" id="PF07463"/>
    </source>
</evidence>
<organism evidence="3 4">
    <name type="scientific">Williamsia phyllosphaerae</name>
    <dbReference type="NCBI Taxonomy" id="885042"/>
    <lineage>
        <taxon>Bacteria</taxon>
        <taxon>Bacillati</taxon>
        <taxon>Actinomycetota</taxon>
        <taxon>Actinomycetes</taxon>
        <taxon>Mycobacteriales</taxon>
        <taxon>Nocardiaceae</taxon>
        <taxon>Williamsia</taxon>
    </lineage>
</organism>
<evidence type="ECO:0000313" key="3">
    <source>
        <dbReference type="EMBL" id="GGF38877.1"/>
    </source>
</evidence>